<dbReference type="PANTHER" id="PTHR43856:SF1">
    <property type="entry name" value="MITOCHONDRIAL CARDIOLIPIN HYDROLASE"/>
    <property type="match status" value="1"/>
</dbReference>
<organism evidence="8 9">
    <name type="scientific">Cryptolaemus montrouzieri</name>
    <dbReference type="NCBI Taxonomy" id="559131"/>
    <lineage>
        <taxon>Eukaryota</taxon>
        <taxon>Metazoa</taxon>
        <taxon>Ecdysozoa</taxon>
        <taxon>Arthropoda</taxon>
        <taxon>Hexapoda</taxon>
        <taxon>Insecta</taxon>
        <taxon>Pterygota</taxon>
        <taxon>Neoptera</taxon>
        <taxon>Endopterygota</taxon>
        <taxon>Coleoptera</taxon>
        <taxon>Polyphaga</taxon>
        <taxon>Cucujiformia</taxon>
        <taxon>Coccinelloidea</taxon>
        <taxon>Coccinellidae</taxon>
        <taxon>Scymninae</taxon>
        <taxon>Scymnini</taxon>
        <taxon>Cryptolaemus</taxon>
    </lineage>
</organism>
<dbReference type="InterPro" id="IPR001736">
    <property type="entry name" value="PLipase_D/transphosphatidylase"/>
</dbReference>
<dbReference type="AlphaFoldDB" id="A0ABD2P1Z7"/>
<dbReference type="InterPro" id="IPR025202">
    <property type="entry name" value="PLD-like_dom"/>
</dbReference>
<keyword evidence="2" id="KW-0442">Lipid degradation</keyword>
<gene>
    <name evidence="8" type="ORF">HHI36_019130</name>
</gene>
<evidence type="ECO:0000256" key="6">
    <source>
        <dbReference type="ARBA" id="ARBA00043167"/>
    </source>
</evidence>
<evidence type="ECO:0000259" key="7">
    <source>
        <dbReference type="PROSITE" id="PS50035"/>
    </source>
</evidence>
<feature type="domain" description="PLD phosphodiesterase" evidence="7">
    <location>
        <begin position="163"/>
        <end position="195"/>
    </location>
</feature>
<name>A0ABD2P1Z7_9CUCU</name>
<dbReference type="Proteomes" id="UP001516400">
    <property type="component" value="Unassembled WGS sequence"/>
</dbReference>
<evidence type="ECO:0000256" key="2">
    <source>
        <dbReference type="ARBA" id="ARBA00022963"/>
    </source>
</evidence>
<dbReference type="GO" id="GO:0016787">
    <property type="term" value="F:hydrolase activity"/>
    <property type="evidence" value="ECO:0007669"/>
    <property type="project" value="UniProtKB-KW"/>
</dbReference>
<evidence type="ECO:0000256" key="5">
    <source>
        <dbReference type="ARBA" id="ARBA00040549"/>
    </source>
</evidence>
<keyword evidence="9" id="KW-1185">Reference proteome</keyword>
<evidence type="ECO:0000256" key="4">
    <source>
        <dbReference type="ARBA" id="ARBA00038012"/>
    </source>
</evidence>
<dbReference type="InterPro" id="IPR051406">
    <property type="entry name" value="PLD_domain"/>
</dbReference>
<dbReference type="SUPFAM" id="SSF56024">
    <property type="entry name" value="Phospholipase D/nuclease"/>
    <property type="match status" value="1"/>
</dbReference>
<keyword evidence="3" id="KW-0443">Lipid metabolism</keyword>
<comment type="similarity">
    <text evidence="4">Belongs to the phospholipase D family. MitoPLD/Zucchini subfamily.</text>
</comment>
<evidence type="ECO:0000256" key="3">
    <source>
        <dbReference type="ARBA" id="ARBA00023098"/>
    </source>
</evidence>
<protein>
    <recommendedName>
        <fullName evidence="5">Mitochondrial cardiolipin hydrolase</fullName>
    </recommendedName>
    <alternativeName>
        <fullName evidence="6">Mitochondrial phospholipase</fullName>
    </alternativeName>
</protein>
<keyword evidence="1" id="KW-0378">Hydrolase</keyword>
<comment type="caution">
    <text evidence="8">The sequence shown here is derived from an EMBL/GenBank/DDBJ whole genome shotgun (WGS) entry which is preliminary data.</text>
</comment>
<dbReference type="Pfam" id="PF13091">
    <property type="entry name" value="PLDc_2"/>
    <property type="match status" value="1"/>
</dbReference>
<dbReference type="EMBL" id="JABFTP020000165">
    <property type="protein sequence ID" value="KAL3285001.1"/>
    <property type="molecule type" value="Genomic_DNA"/>
</dbReference>
<evidence type="ECO:0000313" key="9">
    <source>
        <dbReference type="Proteomes" id="UP001516400"/>
    </source>
</evidence>
<reference evidence="8 9" key="1">
    <citation type="journal article" date="2021" name="BMC Biol.">
        <title>Horizontally acquired antibacterial genes associated with adaptive radiation of ladybird beetles.</title>
        <authorList>
            <person name="Li H.S."/>
            <person name="Tang X.F."/>
            <person name="Huang Y.H."/>
            <person name="Xu Z.Y."/>
            <person name="Chen M.L."/>
            <person name="Du X.Y."/>
            <person name="Qiu B.Y."/>
            <person name="Chen P.T."/>
            <person name="Zhang W."/>
            <person name="Slipinski A."/>
            <person name="Escalona H.E."/>
            <person name="Waterhouse R.M."/>
            <person name="Zwick A."/>
            <person name="Pang H."/>
        </authorList>
    </citation>
    <scope>NUCLEOTIDE SEQUENCE [LARGE SCALE GENOMIC DNA]</scope>
    <source>
        <strain evidence="8">SYSU2018</strain>
    </source>
</reference>
<evidence type="ECO:0000313" key="8">
    <source>
        <dbReference type="EMBL" id="KAL3285001.1"/>
    </source>
</evidence>
<dbReference type="Gene3D" id="3.30.870.10">
    <property type="entry name" value="Endonuclease Chain A"/>
    <property type="match status" value="1"/>
</dbReference>
<dbReference type="GO" id="GO:0016042">
    <property type="term" value="P:lipid catabolic process"/>
    <property type="evidence" value="ECO:0007669"/>
    <property type="project" value="UniProtKB-KW"/>
</dbReference>
<accession>A0ABD2P1Z7</accession>
<proteinExistence type="inferred from homology"/>
<sequence length="246" mass="29026">MLQINQLQMYVFPKFKYLEYIAVCVLPYITWQYLYKTYKEEVKNYEDAVLFQKRHNCVLMYYKGKGHTGWPTNSQKVDLNIKNIEILFEPFLYFINTAKTNLDIAIMSINVKSVIEALINAHERGVKVRVVSNFYMNGSTTDNYKVMKRTGIPITFFVSKDKTNSIMHTKFIVKDYKDSTGGYLLMGSFNMTYNAFSSNYEDLVFTSKRSLVKDYHKNFNRMWKDLTEDNNNMFNRLILENSGFIP</sequence>
<evidence type="ECO:0000256" key="1">
    <source>
        <dbReference type="ARBA" id="ARBA00022801"/>
    </source>
</evidence>
<dbReference type="PANTHER" id="PTHR43856">
    <property type="entry name" value="CARDIOLIPIN HYDROLASE"/>
    <property type="match status" value="1"/>
</dbReference>
<dbReference type="PROSITE" id="PS50035">
    <property type="entry name" value="PLD"/>
    <property type="match status" value="1"/>
</dbReference>